<accession>A0A412XTP0</accession>
<evidence type="ECO:0000256" key="3">
    <source>
        <dbReference type="ARBA" id="ARBA00022801"/>
    </source>
</evidence>
<dbReference type="PANTHER" id="PTHR46233">
    <property type="entry name" value="HYDROXYACYLGLUTATHIONE HYDROLASE GLOC"/>
    <property type="match status" value="1"/>
</dbReference>
<dbReference type="AlphaFoldDB" id="A0A412XTP0"/>
<keyword evidence="2" id="KW-0479">Metal-binding</keyword>
<comment type="caution">
    <text evidence="6">The sequence shown here is derived from an EMBL/GenBank/DDBJ whole genome shotgun (WGS) entry which is preliminary data.</text>
</comment>
<comment type="cofactor">
    <cofactor evidence="1">
        <name>Zn(2+)</name>
        <dbReference type="ChEBI" id="CHEBI:29105"/>
    </cofactor>
</comment>
<dbReference type="EMBL" id="QRZF01000022">
    <property type="protein sequence ID" value="RGV48594.1"/>
    <property type="molecule type" value="Genomic_DNA"/>
</dbReference>
<dbReference type="SMART" id="SM00849">
    <property type="entry name" value="Lactamase_B"/>
    <property type="match status" value="1"/>
</dbReference>
<dbReference type="Gene3D" id="3.60.15.10">
    <property type="entry name" value="Ribonuclease Z/Hydroxyacylglutathione hydrolase-like"/>
    <property type="match status" value="1"/>
</dbReference>
<feature type="domain" description="Metallo-beta-lactamase" evidence="5">
    <location>
        <begin position="13"/>
        <end position="189"/>
    </location>
</feature>
<dbReference type="Proteomes" id="UP000283850">
    <property type="component" value="Unassembled WGS sequence"/>
</dbReference>
<dbReference type="GO" id="GO:0046872">
    <property type="term" value="F:metal ion binding"/>
    <property type="evidence" value="ECO:0007669"/>
    <property type="project" value="UniProtKB-KW"/>
</dbReference>
<evidence type="ECO:0000259" key="5">
    <source>
        <dbReference type="SMART" id="SM00849"/>
    </source>
</evidence>
<dbReference type="PANTHER" id="PTHR46233:SF3">
    <property type="entry name" value="HYDROXYACYLGLUTATHIONE HYDROLASE GLOC"/>
    <property type="match status" value="1"/>
</dbReference>
<keyword evidence="3 6" id="KW-0378">Hydrolase</keyword>
<evidence type="ECO:0000313" key="6">
    <source>
        <dbReference type="EMBL" id="RGV48594.1"/>
    </source>
</evidence>
<name>A0A412XTP0_9BACE</name>
<dbReference type="GO" id="GO:0016787">
    <property type="term" value="F:hydrolase activity"/>
    <property type="evidence" value="ECO:0007669"/>
    <property type="project" value="UniProtKB-KW"/>
</dbReference>
<sequence>MLHLFSHVNTVFRSVSYIVYDDVINDCVIIDVGDTKEILDIIAPFKLKTILLTHVHYDHIYGLNELLAFHPTVPVYTNEFGSKSLYSPSDNLSAYHENEMILSSKAKICVLKDDVRVNIGNTEIRAFATPGHDWSCMCYSIGEWLFTGDAYIPGKKVFTKLQNGNAQEALKSLDKIKNNSMDKIICPGHE</sequence>
<gene>
    <name evidence="6" type="ORF">DWW10_21795</name>
</gene>
<dbReference type="InterPro" id="IPR051453">
    <property type="entry name" value="MBL_Glyoxalase_II"/>
</dbReference>
<organism evidence="6 7">
    <name type="scientific">Bacteroides intestinalis</name>
    <dbReference type="NCBI Taxonomy" id="329854"/>
    <lineage>
        <taxon>Bacteria</taxon>
        <taxon>Pseudomonadati</taxon>
        <taxon>Bacteroidota</taxon>
        <taxon>Bacteroidia</taxon>
        <taxon>Bacteroidales</taxon>
        <taxon>Bacteroidaceae</taxon>
        <taxon>Bacteroides</taxon>
    </lineage>
</organism>
<reference evidence="6 7" key="1">
    <citation type="submission" date="2018-08" db="EMBL/GenBank/DDBJ databases">
        <title>A genome reference for cultivated species of the human gut microbiota.</title>
        <authorList>
            <person name="Zou Y."/>
            <person name="Xue W."/>
            <person name="Luo G."/>
        </authorList>
    </citation>
    <scope>NUCLEOTIDE SEQUENCE [LARGE SCALE GENOMIC DNA]</scope>
    <source>
        <strain evidence="6 7">AF14-32</strain>
    </source>
</reference>
<evidence type="ECO:0000256" key="1">
    <source>
        <dbReference type="ARBA" id="ARBA00001947"/>
    </source>
</evidence>
<dbReference type="InterPro" id="IPR036866">
    <property type="entry name" value="RibonucZ/Hydroxyglut_hydro"/>
</dbReference>
<dbReference type="SUPFAM" id="SSF56281">
    <property type="entry name" value="Metallo-hydrolase/oxidoreductase"/>
    <property type="match status" value="1"/>
</dbReference>
<dbReference type="Pfam" id="PF00753">
    <property type="entry name" value="Lactamase_B"/>
    <property type="match status" value="1"/>
</dbReference>
<dbReference type="RefSeq" id="WP_022394462.1">
    <property type="nucleotide sequence ID" value="NZ_QRZF01000022.1"/>
</dbReference>
<protein>
    <submittedName>
        <fullName evidence="6">MBL fold metallo-hydrolase</fullName>
    </submittedName>
</protein>
<keyword evidence="4" id="KW-0862">Zinc</keyword>
<evidence type="ECO:0000256" key="2">
    <source>
        <dbReference type="ARBA" id="ARBA00022723"/>
    </source>
</evidence>
<dbReference type="InterPro" id="IPR001279">
    <property type="entry name" value="Metallo-B-lactamas"/>
</dbReference>
<evidence type="ECO:0000313" key="7">
    <source>
        <dbReference type="Proteomes" id="UP000283850"/>
    </source>
</evidence>
<proteinExistence type="predicted"/>
<evidence type="ECO:0000256" key="4">
    <source>
        <dbReference type="ARBA" id="ARBA00022833"/>
    </source>
</evidence>